<organism evidence="1 2">
    <name type="scientific">Sphingobacterium mizutaii</name>
    <dbReference type="NCBI Taxonomy" id="1010"/>
    <lineage>
        <taxon>Bacteria</taxon>
        <taxon>Pseudomonadati</taxon>
        <taxon>Bacteroidota</taxon>
        <taxon>Sphingobacteriia</taxon>
        <taxon>Sphingobacteriales</taxon>
        <taxon>Sphingobacteriaceae</taxon>
        <taxon>Sphingobacterium</taxon>
    </lineage>
</organism>
<protein>
    <submittedName>
        <fullName evidence="1">Uncharacterized protein</fullName>
    </submittedName>
</protein>
<gene>
    <name evidence="1" type="ORF">SAMEA4412673_03796</name>
</gene>
<sequence length="109" mass="11733">MGFPRVGGQEQSGNVMAAYHPFRPAGLSGHIECSCRYNPSAGTACIVRHLAACRPRSGTDSGAEAEMDLRLFGKQYFLDCLGSPPSRIEQGQCKNNGCLLEIKGTRMVV</sequence>
<dbReference type="AlphaFoldDB" id="A0AAJ4XEL3"/>
<evidence type="ECO:0000313" key="2">
    <source>
        <dbReference type="Proteomes" id="UP000215355"/>
    </source>
</evidence>
<reference evidence="1 2" key="1">
    <citation type="submission" date="2017-06" db="EMBL/GenBank/DDBJ databases">
        <authorList>
            <consortium name="Pathogen Informatics"/>
        </authorList>
    </citation>
    <scope>NUCLEOTIDE SEQUENCE [LARGE SCALE GENOMIC DNA]</scope>
    <source>
        <strain evidence="1 2">NCTC12149</strain>
    </source>
</reference>
<dbReference type="KEGG" id="smiz:4412673_03796"/>
<evidence type="ECO:0000313" key="1">
    <source>
        <dbReference type="EMBL" id="SNV62402.1"/>
    </source>
</evidence>
<name>A0AAJ4XEL3_9SPHI</name>
<dbReference type="EMBL" id="LT906468">
    <property type="protein sequence ID" value="SNV62402.1"/>
    <property type="molecule type" value="Genomic_DNA"/>
</dbReference>
<accession>A0AAJ4XEL3</accession>
<proteinExistence type="predicted"/>
<dbReference type="Proteomes" id="UP000215355">
    <property type="component" value="Chromosome 1"/>
</dbReference>